<sequence>MRNWVFGIPVVVSSALAIYFVIQGSLNLAVLFMTLVFVFTNSYRAITFKERGMEKEAKWMKGMAVFFAVAFIVVLVLTVI</sequence>
<dbReference type="OrthoDB" id="2455735at2"/>
<dbReference type="AlphaFoldDB" id="A0A264W312"/>
<keyword evidence="1" id="KW-0812">Transmembrane</keyword>
<reference evidence="2 3" key="1">
    <citation type="submission" date="2017-07" db="EMBL/GenBank/DDBJ databases">
        <title>Tetzosporium hominis gen.nov. sp.nov.</title>
        <authorList>
            <person name="Tetz G."/>
            <person name="Tetz V."/>
        </authorList>
    </citation>
    <scope>NUCLEOTIDE SEQUENCE [LARGE SCALE GENOMIC DNA]</scope>
    <source>
        <strain evidence="2 3">VT-49</strain>
    </source>
</reference>
<keyword evidence="3" id="KW-1185">Reference proteome</keyword>
<keyword evidence="1" id="KW-0472">Membrane</keyword>
<evidence type="ECO:0000313" key="3">
    <source>
        <dbReference type="Proteomes" id="UP000217065"/>
    </source>
</evidence>
<name>A0A264W312_9BACL</name>
<keyword evidence="1" id="KW-1133">Transmembrane helix</keyword>
<dbReference type="Proteomes" id="UP000217065">
    <property type="component" value="Unassembled WGS sequence"/>
</dbReference>
<gene>
    <name evidence="2" type="ORF">CF394_09360</name>
</gene>
<protein>
    <recommendedName>
        <fullName evidence="4">Aspartyl/asparaginyl-tRNA synthetase</fullName>
    </recommendedName>
</protein>
<organism evidence="2 3">
    <name type="scientific">Tetzosporium hominis</name>
    <dbReference type="NCBI Taxonomy" id="2020506"/>
    <lineage>
        <taxon>Bacteria</taxon>
        <taxon>Bacillati</taxon>
        <taxon>Bacillota</taxon>
        <taxon>Bacilli</taxon>
        <taxon>Bacillales</taxon>
        <taxon>Caryophanaceae</taxon>
        <taxon>Tetzosporium</taxon>
    </lineage>
</organism>
<evidence type="ECO:0008006" key="4">
    <source>
        <dbReference type="Google" id="ProtNLM"/>
    </source>
</evidence>
<feature type="transmembrane region" description="Helical" evidence="1">
    <location>
        <begin position="59"/>
        <end position="79"/>
    </location>
</feature>
<accession>A0A264W312</accession>
<proteinExistence type="predicted"/>
<dbReference type="EMBL" id="NOKQ01000217">
    <property type="protein sequence ID" value="OZS77986.1"/>
    <property type="molecule type" value="Genomic_DNA"/>
</dbReference>
<evidence type="ECO:0000313" key="2">
    <source>
        <dbReference type="EMBL" id="OZS77986.1"/>
    </source>
</evidence>
<feature type="transmembrane region" description="Helical" evidence="1">
    <location>
        <begin position="6"/>
        <end position="39"/>
    </location>
</feature>
<comment type="caution">
    <text evidence="2">The sequence shown here is derived from an EMBL/GenBank/DDBJ whole genome shotgun (WGS) entry which is preliminary data.</text>
</comment>
<evidence type="ECO:0000256" key="1">
    <source>
        <dbReference type="SAM" id="Phobius"/>
    </source>
</evidence>